<dbReference type="PANTHER" id="PTHR35042">
    <property type="entry name" value="ANTHRONE OXYGENASE ENCC"/>
    <property type="match status" value="1"/>
</dbReference>
<organism evidence="8 9">
    <name type="scientific">Penicillium frequentans</name>
    <dbReference type="NCBI Taxonomy" id="3151616"/>
    <lineage>
        <taxon>Eukaryota</taxon>
        <taxon>Fungi</taxon>
        <taxon>Dikarya</taxon>
        <taxon>Ascomycota</taxon>
        <taxon>Pezizomycotina</taxon>
        <taxon>Eurotiomycetes</taxon>
        <taxon>Eurotiomycetidae</taxon>
        <taxon>Eurotiales</taxon>
        <taxon>Aspergillaceae</taxon>
        <taxon>Penicillium</taxon>
    </lineage>
</organism>
<evidence type="ECO:0000256" key="3">
    <source>
        <dbReference type="ARBA" id="ARBA00022989"/>
    </source>
</evidence>
<keyword evidence="3 7" id="KW-1133">Transmembrane helix</keyword>
<evidence type="ECO:0000313" key="8">
    <source>
        <dbReference type="EMBL" id="KAJ5545908.1"/>
    </source>
</evidence>
<comment type="subcellular location">
    <subcellularLocation>
        <location evidence="1">Membrane</location>
        <topology evidence="1">Multi-pass membrane protein</topology>
    </subcellularLocation>
</comment>
<accession>A0AAD6GHW8</accession>
<comment type="similarity">
    <text evidence="6">Belongs to the anthrone oxygenase family.</text>
</comment>
<dbReference type="AlphaFoldDB" id="A0AAD6GHW8"/>
<comment type="caution">
    <text evidence="8">The sequence shown here is derived from an EMBL/GenBank/DDBJ whole genome shotgun (WGS) entry which is preliminary data.</text>
</comment>
<evidence type="ECO:0000256" key="6">
    <source>
        <dbReference type="ARBA" id="ARBA00034313"/>
    </source>
</evidence>
<feature type="transmembrane region" description="Helical" evidence="7">
    <location>
        <begin position="183"/>
        <end position="201"/>
    </location>
</feature>
<evidence type="ECO:0000256" key="2">
    <source>
        <dbReference type="ARBA" id="ARBA00022692"/>
    </source>
</evidence>
<proteinExistence type="inferred from homology"/>
<feature type="transmembrane region" description="Helical" evidence="7">
    <location>
        <begin position="6"/>
        <end position="29"/>
    </location>
</feature>
<dbReference type="PANTHER" id="PTHR35042:SF1">
    <property type="entry name" value="DUF1772-DOMAIN-CONTAINING PROTEIN"/>
    <property type="match status" value="1"/>
</dbReference>
<keyword evidence="9" id="KW-1185">Reference proteome</keyword>
<dbReference type="Pfam" id="PF08592">
    <property type="entry name" value="Anthrone_oxy"/>
    <property type="match status" value="1"/>
</dbReference>
<dbReference type="InterPro" id="IPR013901">
    <property type="entry name" value="Anthrone_oxy"/>
</dbReference>
<reference evidence="8 9" key="1">
    <citation type="journal article" date="2023" name="IMA Fungus">
        <title>Comparative genomic study of the Penicillium genus elucidates a diverse pangenome and 15 lateral gene transfer events.</title>
        <authorList>
            <person name="Petersen C."/>
            <person name="Sorensen T."/>
            <person name="Nielsen M.R."/>
            <person name="Sondergaard T.E."/>
            <person name="Sorensen J.L."/>
            <person name="Fitzpatrick D.A."/>
            <person name="Frisvad J.C."/>
            <person name="Nielsen K.L."/>
        </authorList>
    </citation>
    <scope>NUCLEOTIDE SEQUENCE [LARGE SCALE GENOMIC DNA]</scope>
    <source>
        <strain evidence="8 9">IBT 35679</strain>
    </source>
</reference>
<dbReference type="GO" id="GO:0016020">
    <property type="term" value="C:membrane"/>
    <property type="evidence" value="ECO:0007669"/>
    <property type="project" value="UniProtKB-SubCell"/>
</dbReference>
<evidence type="ECO:0000256" key="1">
    <source>
        <dbReference type="ARBA" id="ARBA00004141"/>
    </source>
</evidence>
<gene>
    <name evidence="8" type="ORF">N7494_003493</name>
</gene>
<sequence>MGTDILVAQMLGTLGCGFAAGGVMTLSILNIPTLILPARQPASVAIPSQQGPATPFPHLTHQWLDTYERGMRTFPVMCLGASVANGYLAWALRDMAAPEAGIIGGSWSGYYATAIATTMGFVVWTMTAMKSTNDRLMAIATRDDAAAAEGTKGMVVGDQEKAKRAKEDAEALELMKTWANLNMFRAMFPLTGAIIGLYGVANMTFN</sequence>
<dbReference type="EMBL" id="JAQIZZ010000003">
    <property type="protein sequence ID" value="KAJ5545908.1"/>
    <property type="molecule type" value="Genomic_DNA"/>
</dbReference>
<dbReference type="GO" id="GO:0004497">
    <property type="term" value="F:monooxygenase activity"/>
    <property type="evidence" value="ECO:0007669"/>
    <property type="project" value="UniProtKB-KW"/>
</dbReference>
<feature type="transmembrane region" description="Helical" evidence="7">
    <location>
        <begin position="110"/>
        <end position="129"/>
    </location>
</feature>
<evidence type="ECO:0008006" key="10">
    <source>
        <dbReference type="Google" id="ProtNLM"/>
    </source>
</evidence>
<keyword evidence="4" id="KW-0503">Monooxygenase</keyword>
<evidence type="ECO:0000313" key="9">
    <source>
        <dbReference type="Proteomes" id="UP001220324"/>
    </source>
</evidence>
<dbReference type="Proteomes" id="UP001220324">
    <property type="component" value="Unassembled WGS sequence"/>
</dbReference>
<keyword evidence="4" id="KW-0560">Oxidoreductase</keyword>
<feature type="transmembrane region" description="Helical" evidence="7">
    <location>
        <begin position="73"/>
        <end position="90"/>
    </location>
</feature>
<keyword evidence="5 7" id="KW-0472">Membrane</keyword>
<keyword evidence="2 7" id="KW-0812">Transmembrane</keyword>
<evidence type="ECO:0000256" key="5">
    <source>
        <dbReference type="ARBA" id="ARBA00023136"/>
    </source>
</evidence>
<evidence type="ECO:0000256" key="7">
    <source>
        <dbReference type="SAM" id="Phobius"/>
    </source>
</evidence>
<protein>
    <recommendedName>
        <fullName evidence="10">DUF1772-domain-containing protein</fullName>
    </recommendedName>
</protein>
<name>A0AAD6GHW8_9EURO</name>
<evidence type="ECO:0000256" key="4">
    <source>
        <dbReference type="ARBA" id="ARBA00023033"/>
    </source>
</evidence>